<proteinExistence type="predicted"/>
<dbReference type="Proteomes" id="UP000009100">
    <property type="component" value="Chromosome 1"/>
</dbReference>
<dbReference type="KEGG" id="vsp:VS_1365"/>
<protein>
    <submittedName>
        <fullName evidence="2">Uncharacterized protein</fullName>
    </submittedName>
</protein>
<reference evidence="2 3" key="1">
    <citation type="submission" date="2009-02" db="EMBL/GenBank/DDBJ databases">
        <title>Vibrio splendidus str. LGP32 complete genome.</title>
        <authorList>
            <person name="Mazel D."/>
            <person name="Le Roux F."/>
        </authorList>
    </citation>
    <scope>NUCLEOTIDE SEQUENCE [LARGE SCALE GENOMIC DNA]</scope>
    <source>
        <strain evidence="2 3">LGP32</strain>
    </source>
</reference>
<feature type="region of interest" description="Disordered" evidence="1">
    <location>
        <begin position="17"/>
        <end position="49"/>
    </location>
</feature>
<evidence type="ECO:0000256" key="1">
    <source>
        <dbReference type="SAM" id="MobiDB-lite"/>
    </source>
</evidence>
<accession>B7VNF2</accession>
<sequence length="49" mass="5392">MELTMKNLGPMSYSFFRSEPTYNSSGRRNNVSGVQVGVPPKNGTQIARS</sequence>
<evidence type="ECO:0000313" key="3">
    <source>
        <dbReference type="Proteomes" id="UP000009100"/>
    </source>
</evidence>
<dbReference type="EMBL" id="FM954972">
    <property type="protein sequence ID" value="CAV18528.1"/>
    <property type="molecule type" value="Genomic_DNA"/>
</dbReference>
<organism evidence="2 3">
    <name type="scientific">Vibrio atlanticus (strain LGP32)</name>
    <name type="common">Vibrio splendidus (strain Mel32)</name>
    <dbReference type="NCBI Taxonomy" id="575788"/>
    <lineage>
        <taxon>Bacteria</taxon>
        <taxon>Pseudomonadati</taxon>
        <taxon>Pseudomonadota</taxon>
        <taxon>Gammaproteobacteria</taxon>
        <taxon>Vibrionales</taxon>
        <taxon>Vibrionaceae</taxon>
        <taxon>Vibrio</taxon>
    </lineage>
</organism>
<dbReference type="AlphaFoldDB" id="B7VNF2"/>
<feature type="compositionally biased region" description="Polar residues" evidence="1">
    <location>
        <begin position="20"/>
        <end position="33"/>
    </location>
</feature>
<gene>
    <name evidence="2" type="ordered locus">VS_1365</name>
</gene>
<evidence type="ECO:0000313" key="2">
    <source>
        <dbReference type="EMBL" id="CAV18528.1"/>
    </source>
</evidence>
<name>B7VNF2_VIBA3</name>
<dbReference type="HOGENOM" id="CLU_3142156_0_0_6"/>